<dbReference type="PROSITE" id="PS51257">
    <property type="entry name" value="PROKAR_LIPOPROTEIN"/>
    <property type="match status" value="1"/>
</dbReference>
<evidence type="ECO:0000259" key="2">
    <source>
        <dbReference type="Pfam" id="PF11827"/>
    </source>
</evidence>
<dbReference type="STRING" id="1792845.BC343_02720"/>
<feature type="signal peptide" evidence="1">
    <location>
        <begin position="1"/>
        <end position="18"/>
    </location>
</feature>
<evidence type="ECO:0000313" key="3">
    <source>
        <dbReference type="EMBL" id="OOQ61986.1"/>
    </source>
</evidence>
<evidence type="ECO:0000313" key="4">
    <source>
        <dbReference type="Proteomes" id="UP000189739"/>
    </source>
</evidence>
<accession>A0A1S9PLZ0</accession>
<dbReference type="Pfam" id="PF11827">
    <property type="entry name" value="DUF3347"/>
    <property type="match status" value="1"/>
</dbReference>
<evidence type="ECO:0000256" key="1">
    <source>
        <dbReference type="SAM" id="SignalP"/>
    </source>
</evidence>
<protein>
    <recommendedName>
        <fullName evidence="2">DUF3347 domain-containing protein</fullName>
    </recommendedName>
</protein>
<dbReference type="RefSeq" id="WP_078346174.1">
    <property type="nucleotide sequence ID" value="NZ_MBTF01000001.1"/>
</dbReference>
<keyword evidence="4" id="KW-1185">Reference proteome</keyword>
<dbReference type="InterPro" id="IPR021782">
    <property type="entry name" value="DUF3347"/>
</dbReference>
<comment type="caution">
    <text evidence="3">The sequence shown here is derived from an EMBL/GenBank/DDBJ whole genome shotgun (WGS) entry which is preliminary data.</text>
</comment>
<feature type="domain" description="DUF3347" evidence="2">
    <location>
        <begin position="53"/>
        <end position="144"/>
    </location>
</feature>
<gene>
    <name evidence="3" type="ORF">BC343_02720</name>
</gene>
<dbReference type="Proteomes" id="UP000189739">
    <property type="component" value="Unassembled WGS sequence"/>
</dbReference>
<feature type="chain" id="PRO_5012549265" description="DUF3347 domain-containing protein" evidence="1">
    <location>
        <begin position="19"/>
        <end position="189"/>
    </location>
</feature>
<dbReference type="OrthoDB" id="5513217at2"/>
<organism evidence="3 4">
    <name type="scientific">Mucilaginibacter pedocola</name>
    <dbReference type="NCBI Taxonomy" id="1792845"/>
    <lineage>
        <taxon>Bacteria</taxon>
        <taxon>Pseudomonadati</taxon>
        <taxon>Bacteroidota</taxon>
        <taxon>Sphingobacteriia</taxon>
        <taxon>Sphingobacteriales</taxon>
        <taxon>Sphingobacteriaceae</taxon>
        <taxon>Mucilaginibacter</taxon>
    </lineage>
</organism>
<dbReference type="EMBL" id="MBTF01000001">
    <property type="protein sequence ID" value="OOQ61986.1"/>
    <property type="molecule type" value="Genomic_DNA"/>
</dbReference>
<keyword evidence="1" id="KW-0732">Signal</keyword>
<proteinExistence type="predicted"/>
<sequence>MKKPFIIFPLAVTVFAIAACNLSGRSADSVAGNDTAKTSAAGITPSTTAKILVAHYLNLKNALAKDNSNAAATAGKSLADGFAKFDRSTLNEVQKKNFADIADDAQQMAKHIGESAGKLPHQREHFDMLSKDMYDMVKLFGASQPLYVDRCPMYNDKKGAIWLSETKAISNPYFGTDMPTCGTIKEELK</sequence>
<reference evidence="3 4" key="1">
    <citation type="submission" date="2016-07" db="EMBL/GenBank/DDBJ databases">
        <title>Genomic analysis of zinc-resistant bacterium Mucilaginibacter pedocola TBZ30.</title>
        <authorList>
            <person name="Huang J."/>
            <person name="Tang J."/>
        </authorList>
    </citation>
    <scope>NUCLEOTIDE SEQUENCE [LARGE SCALE GENOMIC DNA]</scope>
    <source>
        <strain evidence="3 4">TBZ30</strain>
    </source>
</reference>
<dbReference type="AlphaFoldDB" id="A0A1S9PLZ0"/>
<name>A0A1S9PLZ0_9SPHI</name>